<organism evidence="2 3">
    <name type="scientific">Rhodococcus qingshengii JCM 15477</name>
    <dbReference type="NCBI Taxonomy" id="1303681"/>
    <lineage>
        <taxon>Bacteria</taxon>
        <taxon>Bacillati</taxon>
        <taxon>Actinomycetota</taxon>
        <taxon>Actinomycetes</taxon>
        <taxon>Mycobacteriales</taxon>
        <taxon>Nocardiaceae</taxon>
        <taxon>Rhodococcus</taxon>
        <taxon>Rhodococcus erythropolis group</taxon>
    </lineage>
</organism>
<accession>A0AB38RPQ8</accession>
<evidence type="ECO:0000259" key="1">
    <source>
        <dbReference type="Pfam" id="PF00149"/>
    </source>
</evidence>
<geneLocation type="plasmid" evidence="2 3">
    <name>pdjl-6-4</name>
</geneLocation>
<dbReference type="InterPro" id="IPR029052">
    <property type="entry name" value="Metallo-depent_PP-like"/>
</dbReference>
<dbReference type="InterPro" id="IPR006186">
    <property type="entry name" value="Ser/Thr-sp_prot-phosphatase"/>
</dbReference>
<gene>
    <name evidence="2" type="ORF">M0639_33395</name>
</gene>
<dbReference type="GO" id="GO:0016791">
    <property type="term" value="F:phosphatase activity"/>
    <property type="evidence" value="ECO:0007669"/>
    <property type="project" value="TreeGrafter"/>
</dbReference>
<keyword evidence="3" id="KW-1185">Reference proteome</keyword>
<dbReference type="Proteomes" id="UP000831484">
    <property type="component" value="Plasmid pdjl-6-4"/>
</dbReference>
<dbReference type="Gene3D" id="3.60.21.10">
    <property type="match status" value="1"/>
</dbReference>
<proteinExistence type="predicted"/>
<dbReference type="EMBL" id="CP096567">
    <property type="protein sequence ID" value="UPU46614.1"/>
    <property type="molecule type" value="Genomic_DNA"/>
</dbReference>
<dbReference type="Pfam" id="PF00149">
    <property type="entry name" value="Metallophos"/>
    <property type="match status" value="1"/>
</dbReference>
<dbReference type="AlphaFoldDB" id="A0AB38RPQ8"/>
<reference evidence="3" key="1">
    <citation type="journal article" date="2022" name="Environ. Microbiol.">
        <title>Functional analysis, diversity, and distribution of carbendazim hydrolases MheI and CbmA, responsible for the initial step in carbendazim degradation.</title>
        <authorList>
            <person name="Zhang M."/>
            <person name="Bai X."/>
            <person name="Li Q."/>
            <person name="Zhang L."/>
            <person name="Zhu Q."/>
            <person name="Gao S."/>
            <person name="Ke Z."/>
            <person name="Jiang M."/>
            <person name="Hu J."/>
            <person name="Qiu J."/>
            <person name="Hong Q."/>
        </authorList>
    </citation>
    <scope>NUCLEOTIDE SEQUENCE [LARGE SCALE GENOMIC DNA]</scope>
    <source>
        <strain evidence="3">djl-6</strain>
    </source>
</reference>
<dbReference type="InterPro" id="IPR004843">
    <property type="entry name" value="Calcineurin-like_PHP"/>
</dbReference>
<dbReference type="GO" id="GO:0005737">
    <property type="term" value="C:cytoplasm"/>
    <property type="evidence" value="ECO:0007669"/>
    <property type="project" value="TreeGrafter"/>
</dbReference>
<evidence type="ECO:0000313" key="3">
    <source>
        <dbReference type="Proteomes" id="UP000831484"/>
    </source>
</evidence>
<sequence>MNEIGFIGDIHGCIEELDELVTAARSRTSHLVFLGDYVNRGPHSREVIDFLIRLQQTKGISTSFIMGNHDQAFLDSLVGDGFDSFLRIGGASTVVSYVGAPRADVLSQLRESVPATHIDFLNSLANQVVVDGVVATHERPAHEIDTTGDTERFAIYGHSPQRRLLPRIEHDRAFIDTGCGTLPDGRLTCLFWPSLTWIQSKPCKPIR</sequence>
<dbReference type="RefSeq" id="WP_064074605.1">
    <property type="nucleotide sequence ID" value="NZ_CP096567.1"/>
</dbReference>
<dbReference type="CDD" id="cd00144">
    <property type="entry name" value="MPP_PPP_family"/>
    <property type="match status" value="1"/>
</dbReference>
<dbReference type="SUPFAM" id="SSF56300">
    <property type="entry name" value="Metallo-dependent phosphatases"/>
    <property type="match status" value="1"/>
</dbReference>
<dbReference type="PRINTS" id="PR00114">
    <property type="entry name" value="STPHPHTASE"/>
</dbReference>
<dbReference type="PANTHER" id="PTHR42850:SF4">
    <property type="entry name" value="ZINC-DEPENDENT ENDOPOLYPHOSPHATASE"/>
    <property type="match status" value="1"/>
</dbReference>
<protein>
    <submittedName>
        <fullName evidence="2">Metallophosphoesterase</fullName>
    </submittedName>
</protein>
<keyword evidence="2" id="KW-0614">Plasmid</keyword>
<evidence type="ECO:0000313" key="2">
    <source>
        <dbReference type="EMBL" id="UPU46614.1"/>
    </source>
</evidence>
<feature type="domain" description="Calcineurin-like phosphoesterase" evidence="1">
    <location>
        <begin position="4"/>
        <end position="79"/>
    </location>
</feature>
<dbReference type="PANTHER" id="PTHR42850">
    <property type="entry name" value="METALLOPHOSPHOESTERASE"/>
    <property type="match status" value="1"/>
</dbReference>
<name>A0AB38RPQ8_RHOSG</name>
<dbReference type="InterPro" id="IPR050126">
    <property type="entry name" value="Ap4A_hydrolase"/>
</dbReference>